<dbReference type="AlphaFoldDB" id="A0A849VCK5"/>
<evidence type="ECO:0000259" key="1">
    <source>
        <dbReference type="Pfam" id="PF16075"/>
    </source>
</evidence>
<accession>A0A849VCK5</accession>
<protein>
    <submittedName>
        <fullName evidence="2">DUF4815 domain-containing protein</fullName>
    </submittedName>
</protein>
<dbReference type="InterPro" id="IPR032096">
    <property type="entry name" value="DUF4815"/>
</dbReference>
<sequence length="675" mass="75759">MQPHIYDQIRAEHPDYYQKFDANKQYEQILFRAGKGLQSRELNDVQQQLNHQVKGVADALLKDGNIVSGGGVKVEQDNNGARAKLAAASVYIRGAVRPIPEKTLELDISKDAVIGVLLESTVITEEHDVDLRDPAGEGSPTVHHNFNEAGAARLQVTGRWSLLEGAHTVSTEFYPVYQINQGVLEIKEAPPQVDSISSALARYDRESNGGNYVVEGLGLHYIKTDNGQQHFSLQSGKAHIAGFELSYAMALPVTLPANPDVQVIGAEKTSLVPVVVEGREELWAKVDFPPLKQVNRASIDIRTTSSLTREAGQLRDKSFHNTGVTHIEKVEYNEIEYIEGQDFKQEDNHIVWLLDGPKERPPAGSSYQVTYVYSRVVNTKEQTLNSFRIDTSDIGADETILTEEIEMDYQRFNPRIDLFVMTKQGVVERIKGASSLEYPQPPAAPEQHLPLAYVYQVWDGTAPRIESVAIQALSMLDLQNMQHQIRDLYQLLAIERLRNDANSQESASKYGVFVDPFLDDDLRDQGLEQNAAIIDGELTLPITPKVEALDAQQTQLLPYELEDVLTQPKRTGSMKVNPYQAFEPVPAQVTLTPNVDHWTVTRQRWSSPITRRFIRGGGLVRRIVTRVDTQRVGVQTQQAEFLRQRTVHFTITGFGKYEELDRVLFDGIELTPEEA</sequence>
<keyword evidence="3" id="KW-1185">Reference proteome</keyword>
<name>A0A849VCK5_9GAMM</name>
<gene>
    <name evidence="2" type="ORF">HG263_02905</name>
</gene>
<evidence type="ECO:0000313" key="2">
    <source>
        <dbReference type="EMBL" id="NOU49497.1"/>
    </source>
</evidence>
<dbReference type="Proteomes" id="UP000586305">
    <property type="component" value="Unassembled WGS sequence"/>
</dbReference>
<reference evidence="2 3" key="1">
    <citation type="submission" date="2020-04" db="EMBL/GenBank/DDBJ databases">
        <title>Pseudoalteromonas caenipelagi sp. nov., isolated from a tidal flat.</title>
        <authorList>
            <person name="Park S."/>
            <person name="Yoon J.-H."/>
        </authorList>
    </citation>
    <scope>NUCLEOTIDE SEQUENCE [LARGE SCALE GENOMIC DNA]</scope>
    <source>
        <strain evidence="2 3">JBTF-M23</strain>
    </source>
</reference>
<dbReference type="RefSeq" id="WP_171624566.1">
    <property type="nucleotide sequence ID" value="NZ_JABBPG010000001.1"/>
</dbReference>
<dbReference type="Pfam" id="PF16075">
    <property type="entry name" value="DUF4815"/>
    <property type="match status" value="1"/>
</dbReference>
<comment type="caution">
    <text evidence="2">The sequence shown here is derived from an EMBL/GenBank/DDBJ whole genome shotgun (WGS) entry which is preliminary data.</text>
</comment>
<proteinExistence type="predicted"/>
<organism evidence="2 3">
    <name type="scientific">Pseudoalteromonas caenipelagi</name>
    <dbReference type="NCBI Taxonomy" id="2726988"/>
    <lineage>
        <taxon>Bacteria</taxon>
        <taxon>Pseudomonadati</taxon>
        <taxon>Pseudomonadota</taxon>
        <taxon>Gammaproteobacteria</taxon>
        <taxon>Alteromonadales</taxon>
        <taxon>Pseudoalteromonadaceae</taxon>
        <taxon>Pseudoalteromonas</taxon>
    </lineage>
</organism>
<evidence type="ECO:0000313" key="3">
    <source>
        <dbReference type="Proteomes" id="UP000586305"/>
    </source>
</evidence>
<dbReference type="EMBL" id="JABBPG010000001">
    <property type="protein sequence ID" value="NOU49497.1"/>
    <property type="molecule type" value="Genomic_DNA"/>
</dbReference>
<feature type="domain" description="DUF4815" evidence="1">
    <location>
        <begin position="16"/>
        <end position="605"/>
    </location>
</feature>